<keyword evidence="13" id="KW-0206">Cytoskeleton</keyword>
<dbReference type="InterPro" id="IPR027417">
    <property type="entry name" value="P-loop_NTPase"/>
</dbReference>
<keyword evidence="18" id="KW-1185">Reference proteome</keyword>
<evidence type="ECO:0000256" key="11">
    <source>
        <dbReference type="ARBA" id="ARBA00023054"/>
    </source>
</evidence>
<dbReference type="InterPro" id="IPR042228">
    <property type="entry name" value="Dynein_linker_3"/>
</dbReference>
<dbReference type="InterPro" id="IPR042222">
    <property type="entry name" value="Dynein_2_N"/>
</dbReference>
<evidence type="ECO:0000256" key="10">
    <source>
        <dbReference type="ARBA" id="ARBA00023017"/>
    </source>
</evidence>
<reference evidence="17 18" key="1">
    <citation type="journal article" date="2024" name="BMC Genomics">
        <title>De novo assembly and annotation of Popillia japonica's genome with initial clues to its potential as an invasive pest.</title>
        <authorList>
            <person name="Cucini C."/>
            <person name="Boschi S."/>
            <person name="Funari R."/>
            <person name="Cardaioli E."/>
            <person name="Iannotti N."/>
            <person name="Marturano G."/>
            <person name="Paoli F."/>
            <person name="Bruttini M."/>
            <person name="Carapelli A."/>
            <person name="Frati F."/>
            <person name="Nardi F."/>
        </authorList>
    </citation>
    <scope>NUCLEOTIDE SEQUENCE [LARGE SCALE GENOMIC DNA]</scope>
    <source>
        <strain evidence="17">DMR45628</strain>
    </source>
</reference>
<dbReference type="EMBL" id="JASPKY010000171">
    <property type="protein sequence ID" value="KAK9728355.1"/>
    <property type="molecule type" value="Genomic_DNA"/>
</dbReference>
<comment type="similarity">
    <text evidence="2">Belongs to the dynein heavy chain family.</text>
</comment>
<dbReference type="InterPro" id="IPR041466">
    <property type="entry name" value="Dynein_AAA5_ext"/>
</dbReference>
<evidence type="ECO:0000256" key="4">
    <source>
        <dbReference type="ARBA" id="ARBA00022197"/>
    </source>
</evidence>
<dbReference type="Gene3D" id="3.40.50.300">
    <property type="entry name" value="P-loop containing nucleotide triphosphate hydrolases"/>
    <property type="match status" value="3"/>
</dbReference>
<dbReference type="FunFam" id="1.10.472.130:FF:000002">
    <property type="entry name" value="Cytoplasmic dynein heavy chain 1"/>
    <property type="match status" value="1"/>
</dbReference>
<dbReference type="GO" id="GO:0051235">
    <property type="term" value="P:maintenance of location"/>
    <property type="evidence" value="ECO:0007669"/>
    <property type="project" value="UniProtKB-ARBA"/>
</dbReference>
<dbReference type="InterPro" id="IPR024317">
    <property type="entry name" value="Dynein_heavy_chain_D4_dom"/>
</dbReference>
<evidence type="ECO:0000256" key="1">
    <source>
        <dbReference type="ARBA" id="ARBA00004245"/>
    </source>
</evidence>
<evidence type="ECO:0000256" key="14">
    <source>
        <dbReference type="ARBA" id="ARBA00033439"/>
    </source>
</evidence>
<dbReference type="Gene3D" id="1.10.287.2620">
    <property type="match status" value="1"/>
</dbReference>
<dbReference type="GO" id="GO:0072384">
    <property type="term" value="P:organelle transport along microtubule"/>
    <property type="evidence" value="ECO:0007669"/>
    <property type="project" value="UniProtKB-ARBA"/>
</dbReference>
<evidence type="ECO:0000256" key="5">
    <source>
        <dbReference type="ARBA" id="ARBA00022490"/>
    </source>
</evidence>
<feature type="domain" description="AAA+ ATPase" evidence="16">
    <location>
        <begin position="720"/>
        <end position="874"/>
    </location>
</feature>
<dbReference type="Pfam" id="PF08393">
    <property type="entry name" value="DHC_N2"/>
    <property type="match status" value="1"/>
</dbReference>
<dbReference type="Pfam" id="PF22597">
    <property type="entry name" value="DYN_lid"/>
    <property type="match status" value="1"/>
</dbReference>
<dbReference type="GO" id="GO:0051293">
    <property type="term" value="P:establishment of spindle localization"/>
    <property type="evidence" value="ECO:0007669"/>
    <property type="project" value="UniProtKB-ARBA"/>
</dbReference>
<evidence type="ECO:0000256" key="2">
    <source>
        <dbReference type="ARBA" id="ARBA00008887"/>
    </source>
</evidence>
<protein>
    <recommendedName>
        <fullName evidence="4">Dynein heavy chain, cytoplasmic</fullName>
    </recommendedName>
    <alternativeName>
        <fullName evidence="14">Dynein heavy chain, cytosolic</fullName>
    </alternativeName>
</protein>
<dbReference type="FunFam" id="3.40.50.300:FF:001956">
    <property type="entry name" value="Dynein cytoplasmic 1 heavy chain 1"/>
    <property type="match status" value="1"/>
</dbReference>
<organism evidence="17 18">
    <name type="scientific">Popillia japonica</name>
    <name type="common">Japanese beetle</name>
    <dbReference type="NCBI Taxonomy" id="7064"/>
    <lineage>
        <taxon>Eukaryota</taxon>
        <taxon>Metazoa</taxon>
        <taxon>Ecdysozoa</taxon>
        <taxon>Arthropoda</taxon>
        <taxon>Hexapoda</taxon>
        <taxon>Insecta</taxon>
        <taxon>Pterygota</taxon>
        <taxon>Neoptera</taxon>
        <taxon>Endopterygota</taxon>
        <taxon>Coleoptera</taxon>
        <taxon>Polyphaga</taxon>
        <taxon>Scarabaeiformia</taxon>
        <taxon>Scarabaeidae</taxon>
        <taxon>Rutelinae</taxon>
        <taxon>Popillia</taxon>
    </lineage>
</organism>
<dbReference type="Proteomes" id="UP001458880">
    <property type="component" value="Unassembled WGS sequence"/>
</dbReference>
<dbReference type="GO" id="GO:0012505">
    <property type="term" value="C:endomembrane system"/>
    <property type="evidence" value="ECO:0007669"/>
    <property type="project" value="UniProtKB-ARBA"/>
</dbReference>
<feature type="domain" description="AAA+ ATPase" evidence="16">
    <location>
        <begin position="1405"/>
        <end position="1555"/>
    </location>
</feature>
<dbReference type="GO" id="GO:0051959">
    <property type="term" value="F:dynein light intermediate chain binding"/>
    <property type="evidence" value="ECO:0007669"/>
    <property type="project" value="InterPro"/>
</dbReference>
<dbReference type="InterPro" id="IPR054354">
    <property type="entry name" value="DYNC2H1-like_lid"/>
</dbReference>
<evidence type="ECO:0000259" key="16">
    <source>
        <dbReference type="SMART" id="SM00382"/>
    </source>
</evidence>
<dbReference type="InterPro" id="IPR035699">
    <property type="entry name" value="AAA_6"/>
</dbReference>
<dbReference type="GO" id="GO:0005874">
    <property type="term" value="C:microtubule"/>
    <property type="evidence" value="ECO:0007669"/>
    <property type="project" value="UniProtKB-KW"/>
</dbReference>
<evidence type="ECO:0000256" key="9">
    <source>
        <dbReference type="ARBA" id="ARBA00022840"/>
    </source>
</evidence>
<dbReference type="Pfam" id="PF12780">
    <property type="entry name" value="AAA_8"/>
    <property type="match status" value="1"/>
</dbReference>
<dbReference type="FunFam" id="3.20.180.20:FF:000002">
    <property type="entry name" value="Cytoplasmic dynein heavy chain 1"/>
    <property type="match status" value="1"/>
</dbReference>
<dbReference type="GO" id="GO:0005524">
    <property type="term" value="F:ATP binding"/>
    <property type="evidence" value="ECO:0007669"/>
    <property type="project" value="UniProtKB-KW"/>
</dbReference>
<keyword evidence="8" id="KW-0547">Nucleotide-binding</keyword>
<keyword evidence="6" id="KW-0493">Microtubule</keyword>
<dbReference type="InterPro" id="IPR026983">
    <property type="entry name" value="DHC"/>
</dbReference>
<keyword evidence="5" id="KW-0963">Cytoplasm</keyword>
<evidence type="ECO:0000256" key="6">
    <source>
        <dbReference type="ARBA" id="ARBA00022701"/>
    </source>
</evidence>
<dbReference type="InterPro" id="IPR043157">
    <property type="entry name" value="Dynein_AAA1S"/>
</dbReference>
<dbReference type="FunFam" id="3.40.50.300:FF:000071">
    <property type="entry name" value="Cytoplasmic dynein heavy chain 1"/>
    <property type="match status" value="1"/>
</dbReference>
<proteinExistence type="inferred from homology"/>
<dbReference type="Pfam" id="PF17852">
    <property type="entry name" value="Dynein_AAA_lid"/>
    <property type="match status" value="1"/>
</dbReference>
<keyword evidence="9" id="KW-0067">ATP-binding</keyword>
<dbReference type="InterPro" id="IPR003593">
    <property type="entry name" value="AAA+_ATPase"/>
</dbReference>
<dbReference type="Gene3D" id="1.20.920.20">
    <property type="match status" value="2"/>
</dbReference>
<dbReference type="Gene3D" id="3.20.180.20">
    <property type="entry name" value="Dynein heavy chain, N-terminal domain 2"/>
    <property type="match status" value="1"/>
</dbReference>
<comment type="caution">
    <text evidence="17">The sequence shown here is derived from an EMBL/GenBank/DDBJ whole genome shotgun (WGS) entry which is preliminary data.</text>
</comment>
<dbReference type="FunFam" id="3.40.50.300:FF:000517">
    <property type="entry name" value="Cytoplasmic dynein heavy chain 1"/>
    <property type="match status" value="1"/>
</dbReference>
<keyword evidence="7" id="KW-0677">Repeat</keyword>
<dbReference type="FunFam" id="1.20.58.1120:FF:000003">
    <property type="entry name" value="Cytoplasmic dynein heavy chain 1"/>
    <property type="match status" value="1"/>
</dbReference>
<evidence type="ECO:0000256" key="15">
    <source>
        <dbReference type="SAM" id="Coils"/>
    </source>
</evidence>
<dbReference type="GO" id="GO:0048469">
    <property type="term" value="P:cell maturation"/>
    <property type="evidence" value="ECO:0007669"/>
    <property type="project" value="UniProtKB-ARBA"/>
</dbReference>
<feature type="domain" description="AAA+ ATPase" evidence="16">
    <location>
        <begin position="1037"/>
        <end position="1188"/>
    </location>
</feature>
<evidence type="ECO:0000256" key="13">
    <source>
        <dbReference type="ARBA" id="ARBA00023212"/>
    </source>
</evidence>
<dbReference type="GO" id="GO:1904115">
    <property type="term" value="C:axon cytoplasm"/>
    <property type="evidence" value="ECO:0007669"/>
    <property type="project" value="GOC"/>
</dbReference>
<dbReference type="Pfam" id="PF12774">
    <property type="entry name" value="AAA_6"/>
    <property type="match status" value="2"/>
</dbReference>
<dbReference type="Gene3D" id="1.20.58.1120">
    <property type="match status" value="1"/>
</dbReference>
<evidence type="ECO:0000313" key="18">
    <source>
        <dbReference type="Proteomes" id="UP001458880"/>
    </source>
</evidence>
<keyword evidence="11 15" id="KW-0175">Coiled coil</keyword>
<dbReference type="SUPFAM" id="SSF52540">
    <property type="entry name" value="P-loop containing nucleoside triphosphate hydrolases"/>
    <property type="match status" value="4"/>
</dbReference>
<dbReference type="GO" id="GO:0045505">
    <property type="term" value="F:dynein intermediate chain binding"/>
    <property type="evidence" value="ECO:0007669"/>
    <property type="project" value="InterPro"/>
</dbReference>
<evidence type="ECO:0000256" key="8">
    <source>
        <dbReference type="ARBA" id="ARBA00022741"/>
    </source>
</evidence>
<evidence type="ECO:0000256" key="7">
    <source>
        <dbReference type="ARBA" id="ARBA00022737"/>
    </source>
</evidence>
<dbReference type="GO" id="GO:0051642">
    <property type="term" value="P:centrosome localization"/>
    <property type="evidence" value="ECO:0007669"/>
    <property type="project" value="UniProtKB-ARBA"/>
</dbReference>
<keyword evidence="12" id="KW-0505">Motor protein</keyword>
<feature type="coiled-coil region" evidence="15">
    <location>
        <begin position="101"/>
        <end position="128"/>
    </location>
</feature>
<dbReference type="Gene3D" id="1.20.920.30">
    <property type="match status" value="1"/>
</dbReference>
<dbReference type="GO" id="GO:0000776">
    <property type="term" value="C:kinetochore"/>
    <property type="evidence" value="ECO:0007669"/>
    <property type="project" value="UniProtKB-ARBA"/>
</dbReference>
<dbReference type="SMART" id="SM00382">
    <property type="entry name" value="AAA"/>
    <property type="match status" value="4"/>
</dbReference>
<dbReference type="GO" id="GO:0005858">
    <property type="term" value="C:axonemal dynein complex"/>
    <property type="evidence" value="ECO:0007669"/>
    <property type="project" value="TreeGrafter"/>
</dbReference>
<dbReference type="PANTHER" id="PTHR46532:SF4">
    <property type="entry name" value="AAA+ ATPASE DOMAIN-CONTAINING PROTEIN"/>
    <property type="match status" value="1"/>
</dbReference>
<gene>
    <name evidence="17" type="ORF">QE152_g18016</name>
</gene>
<dbReference type="GO" id="GO:0008090">
    <property type="term" value="P:retrograde axonal transport"/>
    <property type="evidence" value="ECO:0007669"/>
    <property type="project" value="UniProtKB-ARBA"/>
</dbReference>
<dbReference type="FunFam" id="1.20.140.100:FF:000002">
    <property type="entry name" value="Cytoplasmic dynein heavy chain 1"/>
    <property type="match status" value="1"/>
</dbReference>
<accession>A0AAW1L4T2</accession>
<dbReference type="CDD" id="cd00009">
    <property type="entry name" value="AAA"/>
    <property type="match status" value="2"/>
</dbReference>
<evidence type="ECO:0000313" key="17">
    <source>
        <dbReference type="EMBL" id="KAK9728355.1"/>
    </source>
</evidence>
<dbReference type="FunFam" id="1.10.287.2620:FF:000001">
    <property type="entry name" value="Cytoplasmic dynein heavy chain 1"/>
    <property type="match status" value="1"/>
</dbReference>
<sequence length="2070" mass="237815">MKKWEKQVEVYREGQRILERQRFQFPNSWLHVENLEGEWGAFNEIIKRKDSSIQTQVASLQQKIVSEDKAVENRTNDFLGDWERSKPVEGHLRPDEALTQLQLFESKYARLKEERDNVAKAKEALELQEPGGVSTSEDRMQVVFEELQDLRGVWSELSRIWAQIDETREKPWLSVQPRKLRQQLDAMSAQLKELPARLRQYASYEYVKKTLQNYTKVNMIIVELKSDALKERHWKQLMKQLRVNWVLSDLTLGQVWDVNLQKNEAIVKDIILIAQGEMALEEFLKQVRESWQTYELDLINYQNKCKLIRGWDDLFNKVKEHINSVAAMKLSPYYKVFEEEALTWEEKLNRINALFDVWIDVQRRWVYLEGIFSGSADIKTLLPVETSKFQSISSEFLGLMKKVSKSPMVMDVLNIPGVQRSLERLADLLGKIQKALGEYLERERTSFPRFYFVGDEDLLEIIGNSKNVARLQKHFKKMFAGVASILLNEDNTVITGIASREGEEVHFGNPVSTVEHPKINEWLSLVEKEMRVTLASNLAQAVQEIKQFKDNIENKVFMEWVDKFQAQIVVLAIQIIWSEDVEAALVKMNNEPQKGPLENVLQQVENTLNVLADSVLQEQPQLRRKKLEHLINEFVHKRTVTRRLIANGVCSNKSFEWLCEMRFYFDPRQSEVLKQLTIHMANAHFYYGFEYLGVQDRLVQTPLTDRCYLTMTQALEARLGGSPFGPAGTGKTESVKALGNQLGRFVLVFNCDETFDFQAMGRIFVGLCQVGAWGCFDEFNRLEERMLSAVSQQVQTIQEALKSQMESIAEGTPTGSISVELVGKQVRVSPDMAIFITMNPGYAGRSNLPDNLKKLFRSLAMTTPDRQLIAEVMLFSQGFRSAEKLACKIVPFFKLCGEQLSNQSHYDFGLRALKSVLVSAGNVKRDRIQRIKENKKQRGDANIDEASIAESLPEQEILIQSVCETMVPKLVAEDIPLLFSLLSDVFPNVQYTRAEMKGLKDEIRKVCEEEFFVCGEGDEQGASWMEKVLQLYQISNLNHGLMMVGPSGSGKSTAWRVLLKALERFEGTEGVAHVIDPKAISKEALYGVLDPNTREWTDGLFTHILRKIIDNVRGEINKRQWIIFDGDVDPEWVENLNSVLDDNKLLTLPNGERLSLPPNVRIMFEVQDLKYATLATVSRCGMVWFSEDVLSTEMIFENFLLRLKYIPLEEGDDDGFGKKPNDKDDMLSPTLQVQRDVVAILQPYLAPDGLVIRCLEYAMEQEHIMDFTRLRALSSLFSMLNQSVRNILQYNHSHTDFPLPNDDIERYIPKCLIYALLWSFAGDAKLKVRSDLGDFVRSVTTVPLPPANNMPIIDYEVNIHGEWVPWSNKVPQIEVETHKVASPDIVVPTLDTVRHESLLYTWLAEHKPIVLCGPPGSGKTMTLFSALRALPDMEVVGLNFSSATTPELLLKTFDHYCEYRKTPNGVVLAPVQLGKWLVLFCDEINLPDMDTYGTQRVIMFLRQLVEQKGFYRASDQTWVALERIQFVGACNPPTDPGRKPLSHRFLRHVPVIYVDYPGEISLKQIYGTFIRAMLRLAPNLKGYAEPLTNAMVEFYLASQDRFTQDMQPHYVYSPREMTRWVRGICEAIRPLDNLSVEGIVRLWAHEALRLFQDRLVEDVERRWTNENIDTVALKHFPSANCQKALARPILYSNWLSKDYVPVDREQLREYVKARLKVFYEEELDVPLVLFDEVLDHVLRIDRIFRQPQGHLLLIGVSGAGKTTLSRFVAWMNGLSIFQIKVHNKYTADDFDEDLRSVLRRSGCKDEKIAFILDESNMLDSSFLERMNTLLANGEVPGLFEGDEYTTLMTQCKEGAQREGLMLDSNDELYKWFTGQVMRNLHVVFTMNPSTDGLKDRAATSPALFNRCVLNWFGDWSDTALFQVGKEFTNRLDLDRPNWKTPDFFPAVCSSISVSPTYREAVINACVYVHQTFPAVCSSISVSPTYREAVINACVYVHQTLHKANARLIKRGSRTMAITPRHYLDFIHHFVKLYNEKRSDLEEQQLHLNVGLSKIAETVEQVEEMQKSRLK</sequence>
<dbReference type="FunFam" id="1.10.8.710:FF:000005">
    <property type="entry name" value="Cytoplasmic dynein heavy chain 1"/>
    <property type="match status" value="1"/>
</dbReference>
<dbReference type="InterPro" id="IPR013602">
    <property type="entry name" value="Dynein_heavy_linker"/>
</dbReference>
<name>A0AAW1L4T2_POPJA</name>
<comment type="subcellular location">
    <subcellularLocation>
        <location evidence="1">Cytoplasm</location>
        <location evidence="1">Cytoskeleton</location>
    </subcellularLocation>
</comment>
<feature type="domain" description="AAA+ ATPase" evidence="16">
    <location>
        <begin position="1747"/>
        <end position="1913"/>
    </location>
</feature>
<dbReference type="GO" id="GO:0005938">
    <property type="term" value="C:cell cortex"/>
    <property type="evidence" value="ECO:0007669"/>
    <property type="project" value="UniProtKB-ARBA"/>
</dbReference>
<evidence type="ECO:0000256" key="12">
    <source>
        <dbReference type="ARBA" id="ARBA00023175"/>
    </source>
</evidence>
<dbReference type="FunFam" id="1.20.920.30:FF:000001">
    <property type="entry name" value="Cytoplasmic dynein heavy chain 1"/>
    <property type="match status" value="1"/>
</dbReference>
<comment type="subunit">
    <text evidence="3">Consists of at least two heavy chains and a number of intermediate and light chains.</text>
</comment>
<evidence type="ECO:0000256" key="3">
    <source>
        <dbReference type="ARBA" id="ARBA00011655"/>
    </source>
</evidence>
<dbReference type="Pfam" id="PF12775">
    <property type="entry name" value="AAA_7"/>
    <property type="match status" value="1"/>
</dbReference>
<dbReference type="Gene3D" id="1.10.8.710">
    <property type="match status" value="1"/>
</dbReference>
<dbReference type="PANTHER" id="PTHR46532">
    <property type="entry name" value="MALE FERTILITY FACTOR KL5"/>
    <property type="match status" value="1"/>
</dbReference>
<keyword evidence="10" id="KW-0243">Dynein</keyword>
<dbReference type="Gene3D" id="1.10.472.130">
    <property type="match status" value="1"/>
</dbReference>
<dbReference type="Gene3D" id="1.20.140.100">
    <property type="entry name" value="Dynein heavy chain, N-terminal domain 2"/>
    <property type="match status" value="1"/>
</dbReference>